<gene>
    <name evidence="1" type="ORF">LCGC14_1290440</name>
</gene>
<organism evidence="1">
    <name type="scientific">marine sediment metagenome</name>
    <dbReference type="NCBI Taxonomy" id="412755"/>
    <lineage>
        <taxon>unclassified sequences</taxon>
        <taxon>metagenomes</taxon>
        <taxon>ecological metagenomes</taxon>
    </lineage>
</organism>
<protein>
    <submittedName>
        <fullName evidence="1">Uncharacterized protein</fullName>
    </submittedName>
</protein>
<name>A0A0F9LDJ7_9ZZZZ</name>
<accession>A0A0F9LDJ7</accession>
<sequence length="208" mass="24345">MLVEGVKLTEFRLIFPSGIFETSQITMQLPLHLRNLLVKPFARRRHFKVNADFLVLDVDVSKLFFKEILNEIKEKEKNYKGIWRVSKVYFPNIFIEVLSTNGASLFIISLNFRNYDYWPPQVGFLSPNEKLIIKFKADAVIPDDQGKHLIANGSGVWVCLPGSFEYHNFYFDDRWELEKSNFNIIDLINRVINMVDRTKENVIEVAPK</sequence>
<dbReference type="EMBL" id="LAZR01007434">
    <property type="protein sequence ID" value="KKM85301.1"/>
    <property type="molecule type" value="Genomic_DNA"/>
</dbReference>
<reference evidence="1" key="1">
    <citation type="journal article" date="2015" name="Nature">
        <title>Complex archaea that bridge the gap between prokaryotes and eukaryotes.</title>
        <authorList>
            <person name="Spang A."/>
            <person name="Saw J.H."/>
            <person name="Jorgensen S.L."/>
            <person name="Zaremba-Niedzwiedzka K."/>
            <person name="Martijn J."/>
            <person name="Lind A.E."/>
            <person name="van Eijk R."/>
            <person name="Schleper C."/>
            <person name="Guy L."/>
            <person name="Ettema T.J."/>
        </authorList>
    </citation>
    <scope>NUCLEOTIDE SEQUENCE</scope>
</reference>
<dbReference type="AlphaFoldDB" id="A0A0F9LDJ7"/>
<proteinExistence type="predicted"/>
<comment type="caution">
    <text evidence="1">The sequence shown here is derived from an EMBL/GenBank/DDBJ whole genome shotgun (WGS) entry which is preliminary data.</text>
</comment>
<evidence type="ECO:0000313" key="1">
    <source>
        <dbReference type="EMBL" id="KKM85301.1"/>
    </source>
</evidence>